<accession>A0A6I1DJD2</accession>
<keyword evidence="1" id="KW-0378">Hydrolase</keyword>
<dbReference type="InterPro" id="IPR044946">
    <property type="entry name" value="Restrct_endonuc_typeI_TRD_sf"/>
</dbReference>
<comment type="caution">
    <text evidence="1">The sequence shown here is derived from an EMBL/GenBank/DDBJ whole genome shotgun (WGS) entry which is preliminary data.</text>
</comment>
<reference evidence="1 2" key="1">
    <citation type="journal article" date="2019" name="Nat. Med.">
        <title>A library of human gut bacterial isolates paired with longitudinal multiomics data enables mechanistic microbiome research.</title>
        <authorList>
            <person name="Poyet M."/>
            <person name="Groussin M."/>
            <person name="Gibbons S.M."/>
            <person name="Avila-Pacheco J."/>
            <person name="Jiang X."/>
            <person name="Kearney S.M."/>
            <person name="Perrotta A.R."/>
            <person name="Berdy B."/>
            <person name="Zhao S."/>
            <person name="Lieberman T.D."/>
            <person name="Swanson P.K."/>
            <person name="Smith M."/>
            <person name="Roesemann S."/>
            <person name="Alexander J.E."/>
            <person name="Rich S.A."/>
            <person name="Livny J."/>
            <person name="Vlamakis H."/>
            <person name="Clish C."/>
            <person name="Bullock K."/>
            <person name="Deik A."/>
            <person name="Scott J."/>
            <person name="Pierce K.A."/>
            <person name="Xavier R.J."/>
            <person name="Alm E.J."/>
        </authorList>
    </citation>
    <scope>NUCLEOTIDE SEQUENCE [LARGE SCALE GENOMIC DNA]</scope>
    <source>
        <strain evidence="1 2">BIOML-A65</strain>
    </source>
</reference>
<keyword evidence="1" id="KW-0255">Endonuclease</keyword>
<dbReference type="Gene3D" id="3.90.220.20">
    <property type="entry name" value="DNA methylase specificity domains"/>
    <property type="match status" value="1"/>
</dbReference>
<name>A0A6I1DJD2_BIFLN</name>
<gene>
    <name evidence="1" type="ORF">GBB73_08655</name>
</gene>
<proteinExistence type="predicted"/>
<dbReference type="SUPFAM" id="SSF116734">
    <property type="entry name" value="DNA methylase specificity domain"/>
    <property type="match status" value="1"/>
</dbReference>
<evidence type="ECO:0000313" key="1">
    <source>
        <dbReference type="EMBL" id="KAB7335960.1"/>
    </source>
</evidence>
<evidence type="ECO:0000313" key="2">
    <source>
        <dbReference type="Proteomes" id="UP000430971"/>
    </source>
</evidence>
<sequence length="179" mass="20658">MPAWEQRKASEVFQIVDDRGHPTLPVLSATQNQGMIYRDDSGRYIGHDESNEIGYKRVLPGDFVVHLRSFQGGFAHSQYEGITSPAYTVFRAKEPTSHSDRFWKHWFMSEHFIAGLSTVTYGIRDGRSISVDEFMNTFLAFPAVEEQAAISRLFDYLDDLITLHQRKRLSIRQRSPVWS</sequence>
<protein>
    <submittedName>
        <fullName evidence="1">Restriction endonuclease subunit S</fullName>
    </submittedName>
</protein>
<dbReference type="AlphaFoldDB" id="A0A6I1DJD2"/>
<dbReference type="GO" id="GO:0004519">
    <property type="term" value="F:endonuclease activity"/>
    <property type="evidence" value="ECO:0007669"/>
    <property type="project" value="UniProtKB-KW"/>
</dbReference>
<dbReference type="EMBL" id="WDRM01000022">
    <property type="protein sequence ID" value="KAB7335960.1"/>
    <property type="molecule type" value="Genomic_DNA"/>
</dbReference>
<organism evidence="1 2">
    <name type="scientific">Bifidobacterium longum</name>
    <dbReference type="NCBI Taxonomy" id="216816"/>
    <lineage>
        <taxon>Bacteria</taxon>
        <taxon>Bacillati</taxon>
        <taxon>Actinomycetota</taxon>
        <taxon>Actinomycetes</taxon>
        <taxon>Bifidobacteriales</taxon>
        <taxon>Bifidobacteriaceae</taxon>
        <taxon>Bifidobacterium</taxon>
    </lineage>
</organism>
<dbReference type="Proteomes" id="UP000430971">
    <property type="component" value="Unassembled WGS sequence"/>
</dbReference>
<keyword evidence="1" id="KW-0540">Nuclease</keyword>